<keyword evidence="3" id="KW-0378">Hydrolase</keyword>
<dbReference type="Proteomes" id="UP000037460">
    <property type="component" value="Unassembled WGS sequence"/>
</dbReference>
<evidence type="ECO:0000256" key="5">
    <source>
        <dbReference type="PIRSR" id="PIRSR018001-1"/>
    </source>
</evidence>
<evidence type="ECO:0000256" key="2">
    <source>
        <dbReference type="ARBA" id="ARBA00022723"/>
    </source>
</evidence>
<sequence length="313" mass="34169">MIKRVFITGGTHGNEACGVVLAKHFMASPELFSGFSFDTTVMLTNVASIGTNTRYVEEDMNRCFFKADLDDPTKTATLEARRAKELNAVFGPKGTSAAADFIIDLHNTTAATGVALMMSPTDELGHAIAAHLIALDPSVKVCNWNATQADWPMLPSVGKHGMTFEVGPVPWGVVDGAVYKQTRRLVLAALDYVEAHNAALARDGPWSSSTVQVHSFVRSVDYPRDASGELAGVIHPQLQGRDFGRLARGDPAFLALDGQTTIPYTAPEEEVEELFPFFINEAAYYEKKTAFMLARRIDRPVQVAKQSPQYELS</sequence>
<feature type="domain" description="Succinylglutamate desuccinylase/Aspartoacylase catalytic" evidence="8">
    <location>
        <begin position="2"/>
        <end position="192"/>
    </location>
</feature>
<feature type="binding site" evidence="6">
    <location>
        <position position="12"/>
    </location>
    <ligand>
        <name>Zn(2+)</name>
        <dbReference type="ChEBI" id="CHEBI:29105"/>
    </ligand>
</feature>
<comment type="cofactor">
    <cofactor evidence="6">
        <name>Zn(2+)</name>
        <dbReference type="ChEBI" id="CHEBI:29105"/>
    </cofactor>
    <text evidence="6">Binds 1 zinc ion per subunit.</text>
</comment>
<dbReference type="Gene3D" id="3.40.630.10">
    <property type="entry name" value="Zn peptidases"/>
    <property type="match status" value="1"/>
</dbReference>
<dbReference type="GO" id="GO:0016811">
    <property type="term" value="F:hydrolase activity, acting on carbon-nitrogen (but not peptide) bonds, in linear amides"/>
    <property type="evidence" value="ECO:0007669"/>
    <property type="project" value="InterPro"/>
</dbReference>
<dbReference type="OrthoDB" id="8300214at2759"/>
<name>A0A0M0J9R1_9EUKA</name>
<evidence type="ECO:0000313" key="10">
    <source>
        <dbReference type="Proteomes" id="UP000037460"/>
    </source>
</evidence>
<evidence type="ECO:0000313" key="9">
    <source>
        <dbReference type="EMBL" id="KOO23235.1"/>
    </source>
</evidence>
<proteinExistence type="inferred from homology"/>
<dbReference type="GO" id="GO:0005829">
    <property type="term" value="C:cytosol"/>
    <property type="evidence" value="ECO:0007669"/>
    <property type="project" value="TreeGrafter"/>
</dbReference>
<keyword evidence="2 6" id="KW-0479">Metal-binding</keyword>
<feature type="binding site" evidence="6">
    <location>
        <position position="15"/>
    </location>
    <ligand>
        <name>Zn(2+)</name>
        <dbReference type="ChEBI" id="CHEBI:29105"/>
    </ligand>
</feature>
<dbReference type="NCBIfam" id="NF002601">
    <property type="entry name" value="PRK02259.1"/>
    <property type="match status" value="1"/>
</dbReference>
<evidence type="ECO:0000256" key="3">
    <source>
        <dbReference type="ARBA" id="ARBA00022801"/>
    </source>
</evidence>
<keyword evidence="10" id="KW-1185">Reference proteome</keyword>
<organism evidence="9 10">
    <name type="scientific">Chrysochromulina tobinii</name>
    <dbReference type="NCBI Taxonomy" id="1460289"/>
    <lineage>
        <taxon>Eukaryota</taxon>
        <taxon>Haptista</taxon>
        <taxon>Haptophyta</taxon>
        <taxon>Prymnesiophyceae</taxon>
        <taxon>Prymnesiales</taxon>
        <taxon>Chrysochromulinaceae</taxon>
        <taxon>Chrysochromulina</taxon>
    </lineage>
</organism>
<reference evidence="10" key="1">
    <citation type="journal article" date="2015" name="PLoS Genet.">
        <title>Genome Sequence and Transcriptome Analyses of Chrysochromulina tobin: Metabolic Tools for Enhanced Algal Fitness in the Prominent Order Prymnesiales (Haptophyceae).</title>
        <authorList>
            <person name="Hovde B.T."/>
            <person name="Deodato C.R."/>
            <person name="Hunsperger H.M."/>
            <person name="Ryken S.A."/>
            <person name="Yost W."/>
            <person name="Jha R.K."/>
            <person name="Patterson J."/>
            <person name="Monnat R.J. Jr."/>
            <person name="Barlow S.B."/>
            <person name="Starkenburg S.R."/>
            <person name="Cattolico R.A."/>
        </authorList>
    </citation>
    <scope>NUCLEOTIDE SEQUENCE</scope>
    <source>
        <strain evidence="10">CCMP291</strain>
    </source>
</reference>
<dbReference type="PANTHER" id="PTHR15162:SF7">
    <property type="entry name" value="SUCCINYLGLUTAMATE DESUCCINYLASE"/>
    <property type="match status" value="1"/>
</dbReference>
<dbReference type="CDD" id="cd06909">
    <property type="entry name" value="M14_ASPA"/>
    <property type="match status" value="1"/>
</dbReference>
<feature type="active site" description="Proton donor/acceptor" evidence="5">
    <location>
        <position position="165"/>
    </location>
</feature>
<protein>
    <submittedName>
        <fullName evidence="9">Aspartoacylase</fullName>
    </submittedName>
</protein>
<evidence type="ECO:0000256" key="4">
    <source>
        <dbReference type="ARBA" id="ARBA00022833"/>
    </source>
</evidence>
<evidence type="ECO:0000256" key="6">
    <source>
        <dbReference type="PIRSR" id="PIRSR018001-3"/>
    </source>
</evidence>
<evidence type="ECO:0000256" key="1">
    <source>
        <dbReference type="ARBA" id="ARBA00006173"/>
    </source>
</evidence>
<dbReference type="EMBL" id="JWZX01003209">
    <property type="protein sequence ID" value="KOO23235.1"/>
    <property type="molecule type" value="Genomic_DNA"/>
</dbReference>
<dbReference type="GO" id="GO:0046872">
    <property type="term" value="F:metal ion binding"/>
    <property type="evidence" value="ECO:0007669"/>
    <property type="project" value="UniProtKB-KW"/>
</dbReference>
<dbReference type="PANTHER" id="PTHR15162">
    <property type="entry name" value="ASPARTOACYLASE"/>
    <property type="match status" value="1"/>
</dbReference>
<dbReference type="InterPro" id="IPR016708">
    <property type="entry name" value="Aspartoacylase"/>
</dbReference>
<evidence type="ECO:0000259" key="7">
    <source>
        <dbReference type="Pfam" id="PF04952"/>
    </source>
</evidence>
<accession>A0A0M0J9R1</accession>
<dbReference type="GO" id="GO:0016788">
    <property type="term" value="F:hydrolase activity, acting on ester bonds"/>
    <property type="evidence" value="ECO:0007669"/>
    <property type="project" value="InterPro"/>
</dbReference>
<dbReference type="Pfam" id="PF04952">
    <property type="entry name" value="AstE_AspA_hybrid"/>
    <property type="match status" value="1"/>
</dbReference>
<comment type="caution">
    <text evidence="9">The sequence shown here is derived from an EMBL/GenBank/DDBJ whole genome shotgun (WGS) entry which is preliminary data.</text>
</comment>
<dbReference type="AlphaFoldDB" id="A0A0M0J9R1"/>
<comment type="similarity">
    <text evidence="1">Belongs to the AspA/AstE family. Aspartoacylase subfamily.</text>
</comment>
<dbReference type="Pfam" id="PF24827">
    <property type="entry name" value="AstE_AspA_cat"/>
    <property type="match status" value="1"/>
</dbReference>
<feature type="binding site" evidence="6">
    <location>
        <position position="106"/>
    </location>
    <ligand>
        <name>Zn(2+)</name>
        <dbReference type="ChEBI" id="CHEBI:29105"/>
    </ligand>
</feature>
<dbReference type="HAMAP" id="MF_00704">
    <property type="entry name" value="Aspartoacylase"/>
    <property type="match status" value="1"/>
</dbReference>
<dbReference type="InterPro" id="IPR007036">
    <property type="entry name" value="Aste_AspA_hybrid_dom"/>
</dbReference>
<keyword evidence="4 6" id="KW-0862">Zinc</keyword>
<dbReference type="PIRSF" id="PIRSF018001">
    <property type="entry name" value="Aspartoacylase"/>
    <property type="match status" value="1"/>
</dbReference>
<dbReference type="InterPro" id="IPR055438">
    <property type="entry name" value="AstE_AspA_cat"/>
</dbReference>
<gene>
    <name evidence="9" type="ORF">Ctob_004728</name>
</gene>
<evidence type="ECO:0000259" key="8">
    <source>
        <dbReference type="Pfam" id="PF24827"/>
    </source>
</evidence>
<dbReference type="InterPro" id="IPR050178">
    <property type="entry name" value="AspA/AstE_fam"/>
</dbReference>
<dbReference type="SUPFAM" id="SSF53187">
    <property type="entry name" value="Zn-dependent exopeptidases"/>
    <property type="match status" value="1"/>
</dbReference>
<dbReference type="Gene3D" id="2.20.25.160">
    <property type="match status" value="1"/>
</dbReference>
<feature type="domain" description="AstE/AspA barrel-sandwich hybrid" evidence="7">
    <location>
        <begin position="210"/>
        <end position="295"/>
    </location>
</feature>